<dbReference type="InterPro" id="IPR001789">
    <property type="entry name" value="Sig_transdc_resp-reg_receiver"/>
</dbReference>
<organism evidence="6 7">
    <name type="scientific">Sulfurovum lithotrophicum</name>
    <dbReference type="NCBI Taxonomy" id="206403"/>
    <lineage>
        <taxon>Bacteria</taxon>
        <taxon>Pseudomonadati</taxon>
        <taxon>Campylobacterota</taxon>
        <taxon>Epsilonproteobacteria</taxon>
        <taxon>Campylobacterales</taxon>
        <taxon>Sulfurovaceae</taxon>
        <taxon>Sulfurovum</taxon>
    </lineage>
</organism>
<dbReference type="PANTHER" id="PTHR45339:SF1">
    <property type="entry name" value="HYBRID SIGNAL TRANSDUCTION HISTIDINE KINASE J"/>
    <property type="match status" value="1"/>
</dbReference>
<feature type="domain" description="Response regulatory" evidence="5">
    <location>
        <begin position="402"/>
        <end position="519"/>
    </location>
</feature>
<dbReference type="PANTHER" id="PTHR45339">
    <property type="entry name" value="HYBRID SIGNAL TRANSDUCTION HISTIDINE KINASE J"/>
    <property type="match status" value="1"/>
</dbReference>
<feature type="modified residue" description="4-aspartylphosphate" evidence="3">
    <location>
        <position position="452"/>
    </location>
</feature>
<sequence length="660" mass="75973">MVSSTLLFASDTSSGQGNTLLYLLLLLLLLLFVFFFFAKRMQSERAKAKKEAKTSGERGTNPEVLEAYRIESKKIKIENQPFRLSGLLHILTNKIGKALKAHNHHLHYDVDSEVGRYIVGDNDYIEQILEALLKNTIVLGTDSEIVLSIFRSRQNFLVFDVSNEKGVISKVDCREYLTTESISTEKSEELNSFVKAKKIAEAMGGSLTLSSNKRSGTHYTLKIPYIPDKDNRSHQQQLKKFLEGKRALFIGKTKYETKRVQYIFETYGIKISDMKLEDFEKKKPDLSRYDMVIIRSSDLTAKHIAFFKRIYENPKSEFKIIISHELFEPENKIALGKSIAHAELFNPAIIGDVEEILYQMFILKSKAVKGISNMEVFDPETFVLKGSRSVREGDLKKFSGAHIAVAEDSKVDQRVIRNILNKAEGASLFFVENGLDMIKLLEEKEIDIIFTDINMPLLDGLTMTKRIRSNPKWENIPIISISSMAFKHEIRSMVLAGMNATISKPITAQEVYRALERFLKVTPAMQARSLKKEQKRNVYTDYDRNILDVQKGLDEVGEELQYMEILLETRETLKGSAKQVSKLIYDDEYLAMKAYARSLRDLYKNIHANEMVKILDELTHYVYINKKVYLMEYTALYQKNWMDLQKEIDRFVAFVIDEES</sequence>
<evidence type="ECO:0000259" key="5">
    <source>
        <dbReference type="PROSITE" id="PS50110"/>
    </source>
</evidence>
<evidence type="ECO:0000256" key="3">
    <source>
        <dbReference type="PROSITE-ProRule" id="PRU00169"/>
    </source>
</evidence>
<keyword evidence="4" id="KW-0472">Membrane</keyword>
<dbReference type="SUPFAM" id="SSF55874">
    <property type="entry name" value="ATPase domain of HSP90 chaperone/DNA topoisomerase II/histidine kinase"/>
    <property type="match status" value="1"/>
</dbReference>
<gene>
    <name evidence="6" type="ORF">YH65_04285</name>
</gene>
<protein>
    <recommendedName>
        <fullName evidence="5">Response regulatory domain-containing protein</fullName>
    </recommendedName>
</protein>
<evidence type="ECO:0000256" key="1">
    <source>
        <dbReference type="ARBA" id="ARBA00022553"/>
    </source>
</evidence>
<keyword evidence="7" id="KW-1185">Reference proteome</keyword>
<evidence type="ECO:0000313" key="7">
    <source>
        <dbReference type="Proteomes" id="UP000034444"/>
    </source>
</evidence>
<keyword evidence="2" id="KW-0902">Two-component regulatory system</keyword>
<dbReference type="CDD" id="cd17546">
    <property type="entry name" value="REC_hyHK_CKI1_RcsC-like"/>
    <property type="match status" value="1"/>
</dbReference>
<dbReference type="SUPFAM" id="SSF52172">
    <property type="entry name" value="CheY-like"/>
    <property type="match status" value="1"/>
</dbReference>
<evidence type="ECO:0000256" key="2">
    <source>
        <dbReference type="ARBA" id="ARBA00023012"/>
    </source>
</evidence>
<dbReference type="EMBL" id="CP011308">
    <property type="protein sequence ID" value="AKF24692.1"/>
    <property type="molecule type" value="Genomic_DNA"/>
</dbReference>
<accession>A0A7U4M0Q1</accession>
<name>A0A7U4M0Q1_9BACT</name>
<evidence type="ECO:0000313" key="6">
    <source>
        <dbReference type="EMBL" id="AKF24692.1"/>
    </source>
</evidence>
<dbReference type="Gene3D" id="3.40.50.2300">
    <property type="match status" value="1"/>
</dbReference>
<dbReference type="InterPro" id="IPR011006">
    <property type="entry name" value="CheY-like_superfamily"/>
</dbReference>
<dbReference type="Proteomes" id="UP000034444">
    <property type="component" value="Chromosome"/>
</dbReference>
<evidence type="ECO:0000256" key="4">
    <source>
        <dbReference type="SAM" id="Phobius"/>
    </source>
</evidence>
<dbReference type="InterPro" id="IPR036890">
    <property type="entry name" value="HATPase_C_sf"/>
</dbReference>
<keyword evidence="4" id="KW-0812">Transmembrane</keyword>
<dbReference type="Pfam" id="PF00072">
    <property type="entry name" value="Response_reg"/>
    <property type="match status" value="1"/>
</dbReference>
<keyword evidence="4" id="KW-1133">Transmembrane helix</keyword>
<reference evidence="6 7" key="1">
    <citation type="submission" date="2015-04" db="EMBL/GenBank/DDBJ databases">
        <title>Complete genome sequence of Sulfurovum lithotrophicum ATCC BAA-797T.</title>
        <authorList>
            <person name="Ahn J."/>
            <person name="Park G."/>
            <person name="Jeon W."/>
            <person name="Jang Y."/>
            <person name="Jang M."/>
            <person name="Lee H."/>
            <person name="Lee H."/>
        </authorList>
    </citation>
    <scope>NUCLEOTIDE SEQUENCE [LARGE SCALE GENOMIC DNA]</scope>
    <source>
        <strain evidence="7">ATCC BAA-797 / 42BKT</strain>
    </source>
</reference>
<dbReference type="PROSITE" id="PS50110">
    <property type="entry name" value="RESPONSE_REGULATORY"/>
    <property type="match status" value="1"/>
</dbReference>
<reference evidence="7" key="2">
    <citation type="journal article" date="2017" name="Stand. Genomic Sci.">
        <title>Complete genome sequence of the sulfur-oxidizing chemolithoautotrophic Sulfurovum lithotrophicum 42BKTT.</title>
        <authorList>
            <person name="Jeon W."/>
            <person name="Priscilla L."/>
            <person name="Park G."/>
            <person name="Lee H."/>
            <person name="Lee N."/>
            <person name="Lee D."/>
            <person name="Kwon H."/>
            <person name="Ahn I."/>
            <person name="Lee C."/>
            <person name="Lee H."/>
            <person name="Ahn J."/>
        </authorList>
    </citation>
    <scope>NUCLEOTIDE SEQUENCE [LARGE SCALE GENOMIC DNA]</scope>
    <source>
        <strain evidence="7">ATCC BAA-797 / 42BKT</strain>
    </source>
</reference>
<dbReference type="SMART" id="SM00448">
    <property type="entry name" value="REC"/>
    <property type="match status" value="1"/>
</dbReference>
<dbReference type="Gene3D" id="3.30.565.10">
    <property type="entry name" value="Histidine kinase-like ATPase, C-terminal domain"/>
    <property type="match status" value="1"/>
</dbReference>
<keyword evidence="1 3" id="KW-0597">Phosphoprotein</keyword>
<dbReference type="AlphaFoldDB" id="A0A7U4M0Q1"/>
<proteinExistence type="predicted"/>
<feature type="transmembrane region" description="Helical" evidence="4">
    <location>
        <begin position="20"/>
        <end position="38"/>
    </location>
</feature>
<dbReference type="GO" id="GO:0000160">
    <property type="term" value="P:phosphorelay signal transduction system"/>
    <property type="evidence" value="ECO:0007669"/>
    <property type="project" value="UniProtKB-KW"/>
</dbReference>
<dbReference type="KEGG" id="slh:YH65_04285"/>